<dbReference type="AlphaFoldDB" id="A0A8S3Z1W3"/>
<comment type="pathway">
    <text evidence="1">Protein modification; protein lipoylation via endogenous pathway; protein N(6)-(lipoyl)lysine from octanoyl-[acyl-carrier-protein]: step 1/2.</text>
</comment>
<organism evidence="9 10">
    <name type="scientific">Candidula unifasciata</name>
    <dbReference type="NCBI Taxonomy" id="100452"/>
    <lineage>
        <taxon>Eukaryota</taxon>
        <taxon>Metazoa</taxon>
        <taxon>Spiralia</taxon>
        <taxon>Lophotrochozoa</taxon>
        <taxon>Mollusca</taxon>
        <taxon>Gastropoda</taxon>
        <taxon>Heterobranchia</taxon>
        <taxon>Euthyneura</taxon>
        <taxon>Panpulmonata</taxon>
        <taxon>Eupulmonata</taxon>
        <taxon>Stylommatophora</taxon>
        <taxon>Helicina</taxon>
        <taxon>Helicoidea</taxon>
        <taxon>Geomitridae</taxon>
        <taxon>Candidula</taxon>
    </lineage>
</organism>
<dbReference type="GO" id="GO:0009249">
    <property type="term" value="P:protein lipoylation"/>
    <property type="evidence" value="ECO:0007669"/>
    <property type="project" value="InterPro"/>
</dbReference>
<dbReference type="Pfam" id="PF21948">
    <property type="entry name" value="LplA-B_cat"/>
    <property type="match status" value="1"/>
</dbReference>
<dbReference type="NCBIfam" id="TIGR00214">
    <property type="entry name" value="lipB"/>
    <property type="match status" value="1"/>
</dbReference>
<dbReference type="Gene3D" id="3.30.930.10">
    <property type="entry name" value="Bira Bifunctional Protein, Domain 2"/>
    <property type="match status" value="1"/>
</dbReference>
<dbReference type="EC" id="2.3.1.181" evidence="3"/>
<evidence type="ECO:0000256" key="1">
    <source>
        <dbReference type="ARBA" id="ARBA00004821"/>
    </source>
</evidence>
<dbReference type="InterPro" id="IPR000544">
    <property type="entry name" value="Octanoyltransferase"/>
</dbReference>
<dbReference type="CDD" id="cd16444">
    <property type="entry name" value="LipB"/>
    <property type="match status" value="1"/>
</dbReference>
<sequence>MCALSNRAVSVITLGRMGFIAAYDVQMRFAQQHLDELSGRPYTHGENTLLLVEHTPVYTAGLRNNFTKSDELRLKKTGAEFYKTNRAGSVTFHGPGQLVAYPILNLHRFKPSLKWYASQLEQTMMSTLKQFGLAGRTTDQTGIWVGNRQIGMIGLHESRCVTTHGVALNCNVNLDWFKHITPPSQGMEVTSLTKELNKNVEYKDAVKPFLRCFQEVFDCELEYKMLDEKEFTSVAVSSTAGKEFEAGSKGLGISQRAEYGLRHMSTLSASAHLDGSTSNKITPMW</sequence>
<dbReference type="OrthoDB" id="19908at2759"/>
<keyword evidence="5" id="KW-0012">Acyltransferase</keyword>
<gene>
    <name evidence="9" type="ORF">CUNI_LOCUS7000</name>
</gene>
<dbReference type="PANTHER" id="PTHR10993:SF7">
    <property type="entry name" value="LIPOYLTRANSFERASE 2, MITOCHONDRIAL-RELATED"/>
    <property type="match status" value="1"/>
</dbReference>
<keyword evidence="10" id="KW-1185">Reference proteome</keyword>
<evidence type="ECO:0000313" key="9">
    <source>
        <dbReference type="EMBL" id="CAG5121442.1"/>
    </source>
</evidence>
<dbReference type="EMBL" id="CAJHNH020001089">
    <property type="protein sequence ID" value="CAG5121442.1"/>
    <property type="molecule type" value="Genomic_DNA"/>
</dbReference>
<evidence type="ECO:0000256" key="5">
    <source>
        <dbReference type="ARBA" id="ARBA00023315"/>
    </source>
</evidence>
<dbReference type="PANTHER" id="PTHR10993">
    <property type="entry name" value="OCTANOYLTRANSFERASE"/>
    <property type="match status" value="1"/>
</dbReference>
<evidence type="ECO:0000256" key="7">
    <source>
        <dbReference type="ARBA" id="ARBA00033331"/>
    </source>
</evidence>
<comment type="similarity">
    <text evidence="2">Belongs to the LipB family.</text>
</comment>
<dbReference type="SUPFAM" id="SSF55681">
    <property type="entry name" value="Class II aaRS and biotin synthetases"/>
    <property type="match status" value="1"/>
</dbReference>
<dbReference type="GO" id="GO:0033819">
    <property type="term" value="F:lipoyl(octanoyl) transferase activity"/>
    <property type="evidence" value="ECO:0007669"/>
    <property type="project" value="UniProtKB-EC"/>
</dbReference>
<reference evidence="9" key="1">
    <citation type="submission" date="2021-04" db="EMBL/GenBank/DDBJ databases">
        <authorList>
            <consortium name="Molecular Ecology Group"/>
        </authorList>
    </citation>
    <scope>NUCLEOTIDE SEQUENCE</scope>
</reference>
<dbReference type="PROSITE" id="PS51733">
    <property type="entry name" value="BPL_LPL_CATALYTIC"/>
    <property type="match status" value="1"/>
</dbReference>
<evidence type="ECO:0000256" key="4">
    <source>
        <dbReference type="ARBA" id="ARBA00022679"/>
    </source>
</evidence>
<accession>A0A8S3Z1W3</accession>
<protein>
    <recommendedName>
        <fullName evidence="3">lipoyl(octanoyl) transferase</fullName>
        <ecNumber evidence="3">2.3.1.181</ecNumber>
    </recommendedName>
    <alternativeName>
        <fullName evidence="6">Lipoate-protein ligase B</fullName>
    </alternativeName>
    <alternativeName>
        <fullName evidence="7">Lipoyl/octanoyl transferase</fullName>
    </alternativeName>
</protein>
<evidence type="ECO:0000256" key="2">
    <source>
        <dbReference type="ARBA" id="ARBA00007907"/>
    </source>
</evidence>
<name>A0A8S3Z1W3_9EUPU</name>
<evidence type="ECO:0000256" key="3">
    <source>
        <dbReference type="ARBA" id="ARBA00012334"/>
    </source>
</evidence>
<proteinExistence type="inferred from homology"/>
<dbReference type="Proteomes" id="UP000678393">
    <property type="component" value="Unassembled WGS sequence"/>
</dbReference>
<feature type="domain" description="BPL/LPL catalytic" evidence="8">
    <location>
        <begin position="43"/>
        <end position="221"/>
    </location>
</feature>
<evidence type="ECO:0000313" key="10">
    <source>
        <dbReference type="Proteomes" id="UP000678393"/>
    </source>
</evidence>
<comment type="caution">
    <text evidence="9">The sequence shown here is derived from an EMBL/GenBank/DDBJ whole genome shotgun (WGS) entry which is preliminary data.</text>
</comment>
<keyword evidence="4" id="KW-0808">Transferase</keyword>
<evidence type="ECO:0000256" key="6">
    <source>
        <dbReference type="ARBA" id="ARBA00030797"/>
    </source>
</evidence>
<dbReference type="InterPro" id="IPR004143">
    <property type="entry name" value="BPL_LPL_catalytic"/>
</dbReference>
<evidence type="ECO:0000259" key="8">
    <source>
        <dbReference type="PROSITE" id="PS51733"/>
    </source>
</evidence>
<dbReference type="InterPro" id="IPR045864">
    <property type="entry name" value="aa-tRNA-synth_II/BPL/LPL"/>
</dbReference>